<dbReference type="Pfam" id="PF02955">
    <property type="entry name" value="GSH-S_ATP"/>
    <property type="match status" value="1"/>
</dbReference>
<proteinExistence type="inferred from homology"/>
<keyword evidence="13" id="KW-1185">Reference proteome</keyword>
<dbReference type="EMBL" id="CP012159">
    <property type="protein sequence ID" value="AKT43961.1"/>
    <property type="molecule type" value="Genomic_DNA"/>
</dbReference>
<dbReference type="Proteomes" id="UP000067626">
    <property type="component" value="Chromosome"/>
</dbReference>
<evidence type="ECO:0000256" key="2">
    <source>
        <dbReference type="ARBA" id="ARBA00001946"/>
    </source>
</evidence>
<dbReference type="InterPro" id="IPR011761">
    <property type="entry name" value="ATP-grasp"/>
</dbReference>
<dbReference type="RefSeq" id="WP_050435358.1">
    <property type="nucleotide sequence ID" value="NZ_CP012159.1"/>
</dbReference>
<dbReference type="InterPro" id="IPR006284">
    <property type="entry name" value="Glut_synth_pro"/>
</dbReference>
<evidence type="ECO:0000256" key="1">
    <source>
        <dbReference type="ARBA" id="ARBA00001936"/>
    </source>
</evidence>
<comment type="pathway">
    <text evidence="10">Sulfur metabolism; glutathione biosynthesis; glutathione from L-cysteine and L-glutamate: step 2/2.</text>
</comment>
<evidence type="ECO:0000256" key="8">
    <source>
        <dbReference type="ARBA" id="ARBA00022842"/>
    </source>
</evidence>
<dbReference type="NCBIfam" id="NF003573">
    <property type="entry name" value="PRK05246.1"/>
    <property type="match status" value="1"/>
</dbReference>
<dbReference type="SUPFAM" id="SSF56059">
    <property type="entry name" value="Glutathione synthetase ATP-binding domain-like"/>
    <property type="match status" value="1"/>
</dbReference>
<dbReference type="Pfam" id="PF02951">
    <property type="entry name" value="GSH-S_N"/>
    <property type="match status" value="1"/>
</dbReference>
<accession>A0A0K1ESX1</accession>
<evidence type="ECO:0000256" key="9">
    <source>
        <dbReference type="ARBA" id="ARBA00023211"/>
    </source>
</evidence>
<organism evidence="12 13">
    <name type="scientific">Chondromyces crocatus</name>
    <dbReference type="NCBI Taxonomy" id="52"/>
    <lineage>
        <taxon>Bacteria</taxon>
        <taxon>Pseudomonadati</taxon>
        <taxon>Myxococcota</taxon>
        <taxon>Polyangia</taxon>
        <taxon>Polyangiales</taxon>
        <taxon>Polyangiaceae</taxon>
        <taxon>Chondromyces</taxon>
    </lineage>
</organism>
<dbReference type="STRING" id="52.CMC5_081980"/>
<feature type="domain" description="ATP-grasp" evidence="11">
    <location>
        <begin position="125"/>
        <end position="309"/>
    </location>
</feature>
<dbReference type="GO" id="GO:0005737">
    <property type="term" value="C:cytoplasm"/>
    <property type="evidence" value="ECO:0007669"/>
    <property type="project" value="TreeGrafter"/>
</dbReference>
<comment type="catalytic activity">
    <reaction evidence="10">
        <text>gamma-L-glutamyl-L-cysteine + glycine + ATP = glutathione + ADP + phosphate + H(+)</text>
        <dbReference type="Rhea" id="RHEA:13557"/>
        <dbReference type="ChEBI" id="CHEBI:15378"/>
        <dbReference type="ChEBI" id="CHEBI:30616"/>
        <dbReference type="ChEBI" id="CHEBI:43474"/>
        <dbReference type="ChEBI" id="CHEBI:57305"/>
        <dbReference type="ChEBI" id="CHEBI:57925"/>
        <dbReference type="ChEBI" id="CHEBI:58173"/>
        <dbReference type="ChEBI" id="CHEBI:456216"/>
        <dbReference type="EC" id="6.3.2.3"/>
    </reaction>
</comment>
<reference evidence="12 13" key="1">
    <citation type="submission" date="2015-07" db="EMBL/GenBank/DDBJ databases">
        <title>Genome analysis of myxobacterium Chondromyces crocatus Cm c5 reveals a high potential for natural compound synthesis and the genetic basis for the loss of fruiting body formation.</title>
        <authorList>
            <person name="Zaburannyi N."/>
            <person name="Bunk B."/>
            <person name="Maier J."/>
            <person name="Overmann J."/>
            <person name="Mueller R."/>
        </authorList>
    </citation>
    <scope>NUCLEOTIDE SEQUENCE [LARGE SCALE GENOMIC DNA]</scope>
    <source>
        <strain evidence="12 13">Cm c5</strain>
    </source>
</reference>
<evidence type="ECO:0000256" key="4">
    <source>
        <dbReference type="ARBA" id="ARBA00022684"/>
    </source>
</evidence>
<evidence type="ECO:0000259" key="11">
    <source>
        <dbReference type="PROSITE" id="PS50975"/>
    </source>
</evidence>
<name>A0A0K1ESX1_CHOCO</name>
<evidence type="ECO:0000256" key="10">
    <source>
        <dbReference type="HAMAP-Rule" id="MF_00162"/>
    </source>
</evidence>
<dbReference type="GO" id="GO:0046872">
    <property type="term" value="F:metal ion binding"/>
    <property type="evidence" value="ECO:0007669"/>
    <property type="project" value="UniProtKB-KW"/>
</dbReference>
<evidence type="ECO:0000256" key="5">
    <source>
        <dbReference type="ARBA" id="ARBA00022723"/>
    </source>
</evidence>
<dbReference type="UniPathway" id="UPA00142">
    <property type="reaction ID" value="UER00210"/>
</dbReference>
<dbReference type="Gene3D" id="3.30.470.20">
    <property type="entry name" value="ATP-grasp fold, B domain"/>
    <property type="match status" value="1"/>
</dbReference>
<sequence length="317" mass="35105">MRFVFVMDPLSTVHHEKDTTFAFIRAAQERGHESHHCLHRDLSISDGEAHAFVQKISISSAPPYIAFDAGAGRERVRLGDVDAIFIRKDPPFDRSYLYATLVLDHARKCPLIVNDPRSLRDANEKLYALNFPEWTPRTLVTADGEEIHAFARQYGSAVVKPLDGAGGVGVLRLTPGDKNGRAIVDMLTGEGRRLAMVQEYLPSVVAGDKRILLLDGEPLGSILRVPRSDDLRSNIHVGGSVVPTELTEREQAMVRALAPRLRADALHFVGLDVIGERLTEVNVTSPTGIQELSRFTNVDHAARVIAWAEERVRKVRG</sequence>
<dbReference type="EC" id="6.3.2.3" evidence="10"/>
<gene>
    <name evidence="10 12" type="primary">gshB</name>
    <name evidence="12" type="ORF">CMC5_081980</name>
</gene>
<keyword evidence="7 10" id="KW-0067">ATP-binding</keyword>
<keyword evidence="3 10" id="KW-0436">Ligase</keyword>
<dbReference type="KEGG" id="ccro:CMC5_081980"/>
<dbReference type="InterPro" id="IPR004215">
    <property type="entry name" value="GSHS_N"/>
</dbReference>
<dbReference type="SUPFAM" id="SSF52440">
    <property type="entry name" value="PreATP-grasp domain"/>
    <property type="match status" value="1"/>
</dbReference>
<comment type="similarity">
    <text evidence="10">Belongs to the prokaryotic GSH synthase family.</text>
</comment>
<evidence type="ECO:0000256" key="3">
    <source>
        <dbReference type="ARBA" id="ARBA00022598"/>
    </source>
</evidence>
<dbReference type="GO" id="GO:0004363">
    <property type="term" value="F:glutathione synthase activity"/>
    <property type="evidence" value="ECO:0007669"/>
    <property type="project" value="UniProtKB-UniRule"/>
</dbReference>
<keyword evidence="6 10" id="KW-0547">Nucleotide-binding</keyword>
<evidence type="ECO:0000256" key="6">
    <source>
        <dbReference type="ARBA" id="ARBA00022741"/>
    </source>
</evidence>
<keyword evidence="5" id="KW-0479">Metal-binding</keyword>
<comment type="cofactor">
    <cofactor evidence="2">
        <name>Mg(2+)</name>
        <dbReference type="ChEBI" id="CHEBI:18420"/>
    </cofactor>
</comment>
<evidence type="ECO:0000313" key="13">
    <source>
        <dbReference type="Proteomes" id="UP000067626"/>
    </source>
</evidence>
<evidence type="ECO:0000256" key="7">
    <source>
        <dbReference type="ARBA" id="ARBA00022840"/>
    </source>
</evidence>
<comment type="cofactor">
    <cofactor evidence="1">
        <name>Mn(2+)</name>
        <dbReference type="ChEBI" id="CHEBI:29035"/>
    </cofactor>
</comment>
<keyword evidence="9" id="KW-0464">Manganese</keyword>
<dbReference type="GO" id="GO:0005524">
    <property type="term" value="F:ATP binding"/>
    <property type="evidence" value="ECO:0007669"/>
    <property type="project" value="UniProtKB-UniRule"/>
</dbReference>
<dbReference type="InterPro" id="IPR016185">
    <property type="entry name" value="PreATP-grasp_dom_sf"/>
</dbReference>
<keyword evidence="8" id="KW-0460">Magnesium</keyword>
<dbReference type="PATRIC" id="fig|52.7.peg.9013"/>
<dbReference type="PANTHER" id="PTHR21621:SF4">
    <property type="entry name" value="GLUTATHIONE SYNTHETASE"/>
    <property type="match status" value="1"/>
</dbReference>
<dbReference type="AlphaFoldDB" id="A0A0K1ESX1"/>
<dbReference type="OrthoDB" id="9785415at2"/>
<evidence type="ECO:0000313" key="12">
    <source>
        <dbReference type="EMBL" id="AKT43961.1"/>
    </source>
</evidence>
<dbReference type="PANTHER" id="PTHR21621">
    <property type="entry name" value="RIBOSOMAL PROTEIN S6 MODIFICATION PROTEIN"/>
    <property type="match status" value="1"/>
</dbReference>
<protein>
    <recommendedName>
        <fullName evidence="10">Glutathione synthetase</fullName>
        <ecNumber evidence="10">6.3.2.3</ecNumber>
    </recommendedName>
    <alternativeName>
        <fullName evidence="10">GSH synthetase</fullName>
        <shortName evidence="10">GSH-S</shortName>
        <shortName evidence="10">GSHase</shortName>
    </alternativeName>
    <alternativeName>
        <fullName evidence="10">Glutathione synthase</fullName>
    </alternativeName>
</protein>
<keyword evidence="4 10" id="KW-0317">Glutathione biosynthesis</keyword>
<dbReference type="PROSITE" id="PS50975">
    <property type="entry name" value="ATP_GRASP"/>
    <property type="match status" value="1"/>
</dbReference>
<dbReference type="NCBIfam" id="TIGR01380">
    <property type="entry name" value="glut_syn"/>
    <property type="match status" value="1"/>
</dbReference>
<dbReference type="Gene3D" id="3.30.1490.20">
    <property type="entry name" value="ATP-grasp fold, A domain"/>
    <property type="match status" value="1"/>
</dbReference>
<dbReference type="InterPro" id="IPR013815">
    <property type="entry name" value="ATP_grasp_subdomain_1"/>
</dbReference>
<dbReference type="HAMAP" id="MF_00162">
    <property type="entry name" value="GSH_S"/>
    <property type="match status" value="1"/>
</dbReference>
<dbReference type="InterPro" id="IPR004218">
    <property type="entry name" value="GSHS_ATP-bd"/>
</dbReference>
<dbReference type="Gene3D" id="3.40.50.20">
    <property type="match status" value="1"/>
</dbReference>